<gene>
    <name evidence="1" type="ORF">F6X51_18735</name>
</gene>
<dbReference type="AlphaFoldDB" id="A0A6N6MNW8"/>
<proteinExistence type="predicted"/>
<dbReference type="EMBL" id="VZZJ01000018">
    <property type="protein sequence ID" value="KAB1071604.1"/>
    <property type="molecule type" value="Genomic_DNA"/>
</dbReference>
<sequence>MIEPDEADVLARAKRTFIAKNHDDRAWDAAFTEREAREGHSVLCLTEAERREYLDQARHELRNGAEP</sequence>
<dbReference type="Proteomes" id="UP000441523">
    <property type="component" value="Unassembled WGS sequence"/>
</dbReference>
<comment type="caution">
    <text evidence="1">The sequence shown here is derived from an EMBL/GenBank/DDBJ whole genome shotgun (WGS) entry which is preliminary data.</text>
</comment>
<organism evidence="1 2">
    <name type="scientific">Methylobacterium planeticum</name>
    <dbReference type="NCBI Taxonomy" id="2615211"/>
    <lineage>
        <taxon>Bacteria</taxon>
        <taxon>Pseudomonadati</taxon>
        <taxon>Pseudomonadota</taxon>
        <taxon>Alphaproteobacteria</taxon>
        <taxon>Hyphomicrobiales</taxon>
        <taxon>Methylobacteriaceae</taxon>
        <taxon>Methylobacterium</taxon>
    </lineage>
</organism>
<name>A0A6N6MNW8_9HYPH</name>
<evidence type="ECO:0000313" key="1">
    <source>
        <dbReference type="EMBL" id="KAB1071604.1"/>
    </source>
</evidence>
<reference evidence="1 2" key="1">
    <citation type="submission" date="2019-09" db="EMBL/GenBank/DDBJ databases">
        <title>YIM 132548 draft genome.</title>
        <authorList>
            <person name="Jiang L."/>
        </authorList>
    </citation>
    <scope>NUCLEOTIDE SEQUENCE [LARGE SCALE GENOMIC DNA]</scope>
    <source>
        <strain evidence="1 2">YIM 132548</strain>
    </source>
</reference>
<evidence type="ECO:0000313" key="2">
    <source>
        <dbReference type="Proteomes" id="UP000441523"/>
    </source>
</evidence>
<dbReference type="RefSeq" id="WP_150965199.1">
    <property type="nucleotide sequence ID" value="NZ_VZZJ01000018.1"/>
</dbReference>
<protein>
    <submittedName>
        <fullName evidence="1">Uncharacterized protein</fullName>
    </submittedName>
</protein>
<accession>A0A6N6MNW8</accession>
<keyword evidence="2" id="KW-1185">Reference proteome</keyword>